<reference evidence="6" key="1">
    <citation type="submission" date="2021-01" db="EMBL/GenBank/DDBJ databases">
        <title>Whole genome shotgun sequence of Dactylosporangium siamense NBRC 106093.</title>
        <authorList>
            <person name="Komaki H."/>
            <person name="Tamura T."/>
        </authorList>
    </citation>
    <scope>NUCLEOTIDE SEQUENCE</scope>
    <source>
        <strain evidence="6">NBRC 106093</strain>
    </source>
</reference>
<dbReference type="InterPro" id="IPR036388">
    <property type="entry name" value="WH-like_DNA-bd_sf"/>
</dbReference>
<dbReference type="InterPro" id="IPR020472">
    <property type="entry name" value="WD40_PAC1"/>
</dbReference>
<dbReference type="InterPro" id="IPR001680">
    <property type="entry name" value="WD40_rpt"/>
</dbReference>
<feature type="repeat" description="WD" evidence="3">
    <location>
        <begin position="748"/>
        <end position="789"/>
    </location>
</feature>
<dbReference type="SUPFAM" id="SSF52540">
    <property type="entry name" value="P-loop containing nucleoside triphosphate hydrolases"/>
    <property type="match status" value="1"/>
</dbReference>
<evidence type="ECO:0000256" key="1">
    <source>
        <dbReference type="ARBA" id="ARBA00022574"/>
    </source>
</evidence>
<feature type="repeat" description="WD" evidence="3">
    <location>
        <begin position="1119"/>
        <end position="1151"/>
    </location>
</feature>
<dbReference type="GO" id="GO:0043531">
    <property type="term" value="F:ADP binding"/>
    <property type="evidence" value="ECO:0007669"/>
    <property type="project" value="InterPro"/>
</dbReference>
<sequence>MTGQERASSPASRVSRDNSTQINAEIVNVHNASPADPPGRSAHSPAWMLPIPRPALVERAQEAQRLLTLVCESDLGPGVPIGVHGGSGFGKTSLVMWLCAEELVRARFSGGLLWLMLGEPGPAGVLAGQINELIEQLTGSRPTFGDPVQAGYRLGEVLDTQPGPVLLVLDDVYDQQQLLPFRMGGRSCLRLVTTRRRWIVPPDSSVWVDRMNRRQATALLTVGVEGAPPELVERILDGTGHWPALLELANRVVVRRIRHGVTAETALRDVADRLATSEPDMFAPGAFGPDDVNDRGQAIASVLRAGLALLTEADNDRLEELSIFPVDVDIPIAVLELLWAQTGRLTRDRVQLLCYQLADLSLVLYYRADPGTIRLHRVVRSYIVHVTAPDRRQRLHGQLLAAAAATLPAGQPPAWWELPPRYDYVVAHLAEHLTAAGRRPELVATVTDLRWVHVRLTRHGATAVERDLDRAGTPAAIALARAVRQSAHLFTPLAPPGSLGAVLASRLARHAQTDGFVESLPRPRLANRWPLPDRPQAGLVRTLTGHTREVVAAAAAPDGGWLATAGQDGAVRIWNPVSGELRCTLAHAATVLAVAPDGAWLATADRGVRIWDPVTGSPLHKLVVGPGPVHALAVAPDGAWLAAAGQDGTTSIWDTRTGDCRHVLAGHTERVDALAAAADGTWLATAGYDRTIRLWDPATGAALRTLTGHTHWVTALATAADGSWLASTGHDGTVRVWDPTSGALEQTLTRNEGPVVSLAVVQAGAAIAAGGWDGAIRIWDRFTGELLHTLTGHGSWVSALCTPRDGGWLASAAQDGTAYIWDPVTGARHNALTGHTNWIRAVAASADGGWVATAGQDGTARIWDPAAVPDARTPARHTDAVTTLAVSPDGDWVASAGLDRMVRIWQPATGEPMQFTDGQPVLALAVDPNGDWLAAAGRNGMDLWNPRKPAERRTLAGGIGRVLAIAVAPDGGWLAAGDQDGTVVVWDARTGRDPRSFTAHLGPVEVLAAAPDGRWLATGGPDHITNLWDPRTGEHGHALATGRVRAIAWAPQERCLAAAGQHVTVWDTDTGERRHTLIAHKEPVRALAFASDGSWLATGGQDGTVRIWDVSTGACRHALTGHTHWVTALATGPGGTWLASTGYDGTIRIWDPVAGTPMAAIRVDSPLVACAWLPGATVICAGGTGGGVYAFDLLR</sequence>
<dbReference type="Gene3D" id="1.10.10.10">
    <property type="entry name" value="Winged helix-like DNA-binding domain superfamily/Winged helix DNA-binding domain"/>
    <property type="match status" value="1"/>
</dbReference>
<evidence type="ECO:0000259" key="5">
    <source>
        <dbReference type="Pfam" id="PF00931"/>
    </source>
</evidence>
<dbReference type="Proteomes" id="UP000660611">
    <property type="component" value="Unassembled WGS sequence"/>
</dbReference>
<evidence type="ECO:0000313" key="7">
    <source>
        <dbReference type="Proteomes" id="UP000660611"/>
    </source>
</evidence>
<dbReference type="InterPro" id="IPR011047">
    <property type="entry name" value="Quinoprotein_ADH-like_sf"/>
</dbReference>
<dbReference type="InterPro" id="IPR027417">
    <property type="entry name" value="P-loop_NTPase"/>
</dbReference>
<dbReference type="CDD" id="cd00200">
    <property type="entry name" value="WD40"/>
    <property type="match status" value="2"/>
</dbReference>
<dbReference type="Gene3D" id="3.40.50.300">
    <property type="entry name" value="P-loop containing nucleotide triphosphate hydrolases"/>
    <property type="match status" value="1"/>
</dbReference>
<dbReference type="RefSeq" id="WP_203853610.1">
    <property type="nucleotide sequence ID" value="NZ_BAAAVW010000026.1"/>
</dbReference>
<dbReference type="AlphaFoldDB" id="A0A919PX20"/>
<evidence type="ECO:0000256" key="2">
    <source>
        <dbReference type="ARBA" id="ARBA00022737"/>
    </source>
</evidence>
<feature type="repeat" description="WD" evidence="3">
    <location>
        <begin position="664"/>
        <end position="705"/>
    </location>
</feature>
<dbReference type="SMART" id="SM00320">
    <property type="entry name" value="WD40"/>
    <property type="match status" value="16"/>
</dbReference>
<dbReference type="PRINTS" id="PR00320">
    <property type="entry name" value="GPROTEINBRPT"/>
</dbReference>
<dbReference type="PANTHER" id="PTHR19848">
    <property type="entry name" value="WD40 REPEAT PROTEIN"/>
    <property type="match status" value="1"/>
</dbReference>
<feature type="repeat" description="WD" evidence="3">
    <location>
        <begin position="832"/>
        <end position="864"/>
    </location>
</feature>
<keyword evidence="1 3" id="KW-0853">WD repeat</keyword>
<dbReference type="SUPFAM" id="SSF50998">
    <property type="entry name" value="Quinoprotein alcohol dehydrogenase-like"/>
    <property type="match status" value="2"/>
</dbReference>
<comment type="caution">
    <text evidence="6">The sequence shown here is derived from an EMBL/GenBank/DDBJ whole genome shotgun (WGS) entry which is preliminary data.</text>
</comment>
<dbReference type="PROSITE" id="PS50082">
    <property type="entry name" value="WD_REPEATS_2"/>
    <property type="match status" value="12"/>
</dbReference>
<dbReference type="InterPro" id="IPR002182">
    <property type="entry name" value="NB-ARC"/>
</dbReference>
<dbReference type="GO" id="GO:0005829">
    <property type="term" value="C:cytosol"/>
    <property type="evidence" value="ECO:0007669"/>
    <property type="project" value="UniProtKB-ARBA"/>
</dbReference>
<dbReference type="Pfam" id="PF00931">
    <property type="entry name" value="NB-ARC"/>
    <property type="match status" value="1"/>
</dbReference>
<dbReference type="Pfam" id="PF00400">
    <property type="entry name" value="WD40"/>
    <property type="match status" value="13"/>
</dbReference>
<dbReference type="InterPro" id="IPR019775">
    <property type="entry name" value="WD40_repeat_CS"/>
</dbReference>
<keyword evidence="2" id="KW-0677">Repeat</keyword>
<dbReference type="PROSITE" id="PS00678">
    <property type="entry name" value="WD_REPEATS_1"/>
    <property type="match status" value="3"/>
</dbReference>
<feature type="domain" description="NB-ARC" evidence="5">
    <location>
        <begin position="76"/>
        <end position="198"/>
    </location>
</feature>
<feature type="repeat" description="WD" evidence="3">
    <location>
        <begin position="543"/>
        <end position="575"/>
    </location>
</feature>
<accession>A0A919PX20</accession>
<feature type="repeat" description="WD" evidence="3">
    <location>
        <begin position="997"/>
        <end position="1038"/>
    </location>
</feature>
<name>A0A919PX20_9ACTN</name>
<evidence type="ECO:0000256" key="4">
    <source>
        <dbReference type="SAM" id="MobiDB-lite"/>
    </source>
</evidence>
<keyword evidence="7" id="KW-1185">Reference proteome</keyword>
<dbReference type="Gene3D" id="2.130.10.10">
    <property type="entry name" value="YVTN repeat-like/Quinoprotein amine dehydrogenase"/>
    <property type="match status" value="5"/>
</dbReference>
<dbReference type="InterPro" id="IPR015943">
    <property type="entry name" value="WD40/YVTN_repeat-like_dom_sf"/>
</dbReference>
<evidence type="ECO:0000256" key="3">
    <source>
        <dbReference type="PROSITE-ProRule" id="PRU00221"/>
    </source>
</evidence>
<protein>
    <recommendedName>
        <fullName evidence="5">NB-ARC domain-containing protein</fullName>
    </recommendedName>
</protein>
<feature type="repeat" description="WD" evidence="3">
    <location>
        <begin position="629"/>
        <end position="663"/>
    </location>
</feature>
<feature type="repeat" description="WD" evidence="3">
    <location>
        <begin position="706"/>
        <end position="747"/>
    </location>
</feature>
<feature type="region of interest" description="Disordered" evidence="4">
    <location>
        <begin position="1"/>
        <end position="20"/>
    </location>
</feature>
<feature type="repeat" description="WD" evidence="3">
    <location>
        <begin position="874"/>
        <end position="915"/>
    </location>
</feature>
<organism evidence="6 7">
    <name type="scientific">Dactylosporangium siamense</name>
    <dbReference type="NCBI Taxonomy" id="685454"/>
    <lineage>
        <taxon>Bacteria</taxon>
        <taxon>Bacillati</taxon>
        <taxon>Actinomycetota</taxon>
        <taxon>Actinomycetes</taxon>
        <taxon>Micromonosporales</taxon>
        <taxon>Micromonosporaceae</taxon>
        <taxon>Dactylosporangium</taxon>
    </lineage>
</organism>
<proteinExistence type="predicted"/>
<dbReference type="PANTHER" id="PTHR19848:SF8">
    <property type="entry name" value="F-BOX AND WD REPEAT DOMAIN CONTAINING 7"/>
    <property type="match status" value="1"/>
</dbReference>
<dbReference type="EMBL" id="BONQ01000167">
    <property type="protein sequence ID" value="GIG52006.1"/>
    <property type="molecule type" value="Genomic_DNA"/>
</dbReference>
<feature type="repeat" description="WD" evidence="3">
    <location>
        <begin position="955"/>
        <end position="996"/>
    </location>
</feature>
<gene>
    <name evidence="6" type="ORF">Dsi01nite_100470</name>
</gene>
<dbReference type="PROSITE" id="PS50294">
    <property type="entry name" value="WD_REPEATS_REGION"/>
    <property type="match status" value="12"/>
</dbReference>
<feature type="repeat" description="WD" evidence="3">
    <location>
        <begin position="790"/>
        <end position="822"/>
    </location>
</feature>
<feature type="repeat" description="WD" evidence="3">
    <location>
        <begin position="1077"/>
        <end position="1118"/>
    </location>
</feature>
<evidence type="ECO:0000313" key="6">
    <source>
        <dbReference type="EMBL" id="GIG52006.1"/>
    </source>
</evidence>